<feature type="transmembrane region" description="Helical" evidence="7">
    <location>
        <begin position="202"/>
        <end position="228"/>
    </location>
</feature>
<keyword evidence="3 7" id="KW-1133">Transmembrane helix</keyword>
<evidence type="ECO:0000259" key="8">
    <source>
        <dbReference type="Pfam" id="PF20684"/>
    </source>
</evidence>
<comment type="similarity">
    <text evidence="5">Belongs to the SAT4 family.</text>
</comment>
<feature type="transmembrane region" description="Helical" evidence="7">
    <location>
        <begin position="156"/>
        <end position="182"/>
    </location>
</feature>
<dbReference type="Pfam" id="PF20684">
    <property type="entry name" value="Fung_rhodopsin"/>
    <property type="match status" value="1"/>
</dbReference>
<evidence type="ECO:0000256" key="7">
    <source>
        <dbReference type="SAM" id="Phobius"/>
    </source>
</evidence>
<comment type="subcellular location">
    <subcellularLocation>
        <location evidence="1">Membrane</location>
        <topology evidence="1">Multi-pass membrane protein</topology>
    </subcellularLocation>
</comment>
<feature type="domain" description="Rhodopsin" evidence="8">
    <location>
        <begin position="62"/>
        <end position="301"/>
    </location>
</feature>
<evidence type="ECO:0000313" key="9">
    <source>
        <dbReference type="EMBL" id="KAF2726556.1"/>
    </source>
</evidence>
<keyword evidence="10" id="KW-1185">Reference proteome</keyword>
<evidence type="ECO:0000256" key="1">
    <source>
        <dbReference type="ARBA" id="ARBA00004141"/>
    </source>
</evidence>
<accession>A0A9P4UV73</accession>
<proteinExistence type="inferred from homology"/>
<dbReference type="Proteomes" id="UP000799444">
    <property type="component" value="Unassembled WGS sequence"/>
</dbReference>
<gene>
    <name evidence="9" type="ORF">EJ04DRAFT_582595</name>
</gene>
<feature type="transmembrane region" description="Helical" evidence="7">
    <location>
        <begin position="129"/>
        <end position="149"/>
    </location>
</feature>
<name>A0A9P4UV73_9PLEO</name>
<comment type="caution">
    <text evidence="9">The sequence shown here is derived from an EMBL/GenBank/DDBJ whole genome shotgun (WGS) entry which is preliminary data.</text>
</comment>
<feature type="compositionally biased region" description="Basic and acidic residues" evidence="6">
    <location>
        <begin position="326"/>
        <end position="335"/>
    </location>
</feature>
<reference evidence="9" key="1">
    <citation type="journal article" date="2020" name="Stud. Mycol.">
        <title>101 Dothideomycetes genomes: a test case for predicting lifestyles and emergence of pathogens.</title>
        <authorList>
            <person name="Haridas S."/>
            <person name="Albert R."/>
            <person name="Binder M."/>
            <person name="Bloem J."/>
            <person name="Labutti K."/>
            <person name="Salamov A."/>
            <person name="Andreopoulos B."/>
            <person name="Baker S."/>
            <person name="Barry K."/>
            <person name="Bills G."/>
            <person name="Bluhm B."/>
            <person name="Cannon C."/>
            <person name="Castanera R."/>
            <person name="Culley D."/>
            <person name="Daum C."/>
            <person name="Ezra D."/>
            <person name="Gonzalez J."/>
            <person name="Henrissat B."/>
            <person name="Kuo A."/>
            <person name="Liang C."/>
            <person name="Lipzen A."/>
            <person name="Lutzoni F."/>
            <person name="Magnuson J."/>
            <person name="Mondo S."/>
            <person name="Nolan M."/>
            <person name="Ohm R."/>
            <person name="Pangilinan J."/>
            <person name="Park H.-J."/>
            <person name="Ramirez L."/>
            <person name="Alfaro M."/>
            <person name="Sun H."/>
            <person name="Tritt A."/>
            <person name="Yoshinaga Y."/>
            <person name="Zwiers L.-H."/>
            <person name="Turgeon B."/>
            <person name="Goodwin S."/>
            <person name="Spatafora J."/>
            <person name="Crous P."/>
            <person name="Grigoriev I."/>
        </authorList>
    </citation>
    <scope>NUCLEOTIDE SEQUENCE</scope>
    <source>
        <strain evidence="9">CBS 125425</strain>
    </source>
</reference>
<evidence type="ECO:0000313" key="10">
    <source>
        <dbReference type="Proteomes" id="UP000799444"/>
    </source>
</evidence>
<evidence type="ECO:0000256" key="6">
    <source>
        <dbReference type="SAM" id="MobiDB-lite"/>
    </source>
</evidence>
<dbReference type="GO" id="GO:0016020">
    <property type="term" value="C:membrane"/>
    <property type="evidence" value="ECO:0007669"/>
    <property type="project" value="UniProtKB-SubCell"/>
</dbReference>
<dbReference type="InterPro" id="IPR052337">
    <property type="entry name" value="SAT4-like"/>
</dbReference>
<dbReference type="EMBL" id="ML996440">
    <property type="protein sequence ID" value="KAF2726556.1"/>
    <property type="molecule type" value="Genomic_DNA"/>
</dbReference>
<keyword evidence="2 7" id="KW-0812">Transmembrane</keyword>
<evidence type="ECO:0000256" key="5">
    <source>
        <dbReference type="ARBA" id="ARBA00038359"/>
    </source>
</evidence>
<sequence>MKDLTALLHLPPAQQEVYFEGPALQPPPGVRPNFTDPPNQNAMGLGVLILCTSIVVLLVTIQLYTRIFYRRKFAIVDGVTVAALGVYGAFIYCFCSVLLHPGLFVHQWDIRLKDLPHLLYILNTGSSEYGIIIMLLKVGILLQWVEIFVRAGGRDYFWWTCHITIWVNVIFYVICTFLEIFGCSPRQRMWTPWVEGTCIDTAKLIISASFVNLLSDIVILLLPQVVVWKLHMSAEKKCRTGALFAVGIFAIVCAGLRTNASFTFKNGTDIIYAMSTLGFWSLGEMTAGFLVLCLPALPKFFKSSSWVQTVVTALRSSFGASSAGSSDKHTSDRNHGWPRSKPKRDPDASLFTDTHLSHRSFVPLKDVSSSVLERQESEPRTQDV</sequence>
<organism evidence="9 10">
    <name type="scientific">Polyplosphaeria fusca</name>
    <dbReference type="NCBI Taxonomy" id="682080"/>
    <lineage>
        <taxon>Eukaryota</taxon>
        <taxon>Fungi</taxon>
        <taxon>Dikarya</taxon>
        <taxon>Ascomycota</taxon>
        <taxon>Pezizomycotina</taxon>
        <taxon>Dothideomycetes</taxon>
        <taxon>Pleosporomycetidae</taxon>
        <taxon>Pleosporales</taxon>
        <taxon>Tetraplosphaeriaceae</taxon>
        <taxon>Polyplosphaeria</taxon>
    </lineage>
</organism>
<feature type="transmembrane region" description="Helical" evidence="7">
    <location>
        <begin position="270"/>
        <end position="294"/>
    </location>
</feature>
<dbReference type="InterPro" id="IPR049326">
    <property type="entry name" value="Rhodopsin_dom_fungi"/>
</dbReference>
<dbReference type="AlphaFoldDB" id="A0A9P4UV73"/>
<evidence type="ECO:0000256" key="4">
    <source>
        <dbReference type="ARBA" id="ARBA00023136"/>
    </source>
</evidence>
<keyword evidence="4 7" id="KW-0472">Membrane</keyword>
<dbReference type="PANTHER" id="PTHR33048">
    <property type="entry name" value="PTH11-LIKE INTEGRAL MEMBRANE PROTEIN (AFU_ORTHOLOGUE AFUA_5G11245)"/>
    <property type="match status" value="1"/>
</dbReference>
<feature type="region of interest" description="Disordered" evidence="6">
    <location>
        <begin position="319"/>
        <end position="352"/>
    </location>
</feature>
<dbReference type="OrthoDB" id="4682787at2759"/>
<evidence type="ECO:0000256" key="2">
    <source>
        <dbReference type="ARBA" id="ARBA00022692"/>
    </source>
</evidence>
<feature type="transmembrane region" description="Helical" evidence="7">
    <location>
        <begin position="240"/>
        <end position="258"/>
    </location>
</feature>
<feature type="transmembrane region" description="Helical" evidence="7">
    <location>
        <begin position="73"/>
        <end position="99"/>
    </location>
</feature>
<protein>
    <recommendedName>
        <fullName evidence="8">Rhodopsin domain-containing protein</fullName>
    </recommendedName>
</protein>
<feature type="transmembrane region" description="Helical" evidence="7">
    <location>
        <begin position="42"/>
        <end position="61"/>
    </location>
</feature>
<dbReference type="PANTHER" id="PTHR33048:SF47">
    <property type="entry name" value="INTEGRAL MEMBRANE PROTEIN-RELATED"/>
    <property type="match status" value="1"/>
</dbReference>
<evidence type="ECO:0000256" key="3">
    <source>
        <dbReference type="ARBA" id="ARBA00022989"/>
    </source>
</evidence>